<dbReference type="EMBL" id="MT630800">
    <property type="protein sequence ID" value="QNO43240.1"/>
    <property type="molecule type" value="Genomic_DNA"/>
</dbReference>
<dbReference type="EMBL" id="MT630718">
    <property type="protein sequence ID" value="QNO42202.1"/>
    <property type="molecule type" value="Genomic_DNA"/>
</dbReference>
<evidence type="ECO:0000313" key="1">
    <source>
        <dbReference type="EMBL" id="QNO42202.1"/>
    </source>
</evidence>
<accession>A0A7G9Y2G8</accession>
<evidence type="ECO:0000313" key="4">
    <source>
        <dbReference type="EMBL" id="QNO45620.1"/>
    </source>
</evidence>
<dbReference type="EMBL" id="MT631136">
    <property type="protein sequence ID" value="QNO45620.1"/>
    <property type="molecule type" value="Genomic_DNA"/>
</dbReference>
<gene>
    <name evidence="3" type="ORF">AAMIBBNB_00005</name>
    <name evidence="2" type="ORF">EOOENEJO_00018</name>
    <name evidence="4" type="ORF">JMABOEBK_00017</name>
    <name evidence="1" type="ORF">OONBJFFA_00017</name>
</gene>
<evidence type="ECO:0000313" key="2">
    <source>
        <dbReference type="EMBL" id="QNO43240.1"/>
    </source>
</evidence>
<evidence type="ECO:0008006" key="5">
    <source>
        <dbReference type="Google" id="ProtNLM"/>
    </source>
</evidence>
<organism evidence="1">
    <name type="scientific">Candidatus Methanogaster sp. ANME-2c ERB4</name>
    <dbReference type="NCBI Taxonomy" id="2759911"/>
    <lineage>
        <taxon>Archaea</taxon>
        <taxon>Methanobacteriati</taxon>
        <taxon>Methanobacteriota</taxon>
        <taxon>Stenosarchaea group</taxon>
        <taxon>Methanomicrobia</taxon>
        <taxon>Methanosarcinales</taxon>
        <taxon>ANME-2 cluster</taxon>
        <taxon>Candidatus Methanogasteraceae</taxon>
        <taxon>Candidatus Methanogaster</taxon>
    </lineage>
</organism>
<dbReference type="AlphaFoldDB" id="A0A7G9Y2G8"/>
<name>A0A7G9Y2G8_9EURY</name>
<sequence length="180" mass="21189">MIELRSEPYTLVSRPDIQETEKRFRALLHAEWCSGIMFNVLVHRKFAQPIEYDGMLWNHESMLFIEYKDSVTAYRRMNAKRAQQVADSSGNIARRFGFDGYSYILVVNGIPEETKKGDVVVIPLERLPDYNPNFQSTRPELDYVHKLIAQYEREENPADMTRDKAVRELSVLRDMIEQRK</sequence>
<reference evidence="1" key="1">
    <citation type="submission" date="2020-06" db="EMBL/GenBank/DDBJ databases">
        <title>Unique genomic features of the anaerobic methanotrophic archaea.</title>
        <authorList>
            <person name="Chadwick G.L."/>
            <person name="Skennerton C.T."/>
            <person name="Laso-Perez R."/>
            <person name="Leu A.O."/>
            <person name="Speth D.R."/>
            <person name="Yu H."/>
            <person name="Morgan-Lang C."/>
            <person name="Hatzenpichler R."/>
            <person name="Goudeau D."/>
            <person name="Malmstrom R."/>
            <person name="Brazelton W.J."/>
            <person name="Woyke T."/>
            <person name="Hallam S.J."/>
            <person name="Tyson G.W."/>
            <person name="Wegener G."/>
            <person name="Boetius A."/>
            <person name="Orphan V."/>
        </authorList>
    </citation>
    <scope>NUCLEOTIDE SEQUENCE</scope>
</reference>
<dbReference type="EMBL" id="MT631107">
    <property type="protein sequence ID" value="QNO45396.1"/>
    <property type="molecule type" value="Genomic_DNA"/>
</dbReference>
<protein>
    <recommendedName>
        <fullName evidence="5">NERD domain-containing protein</fullName>
    </recommendedName>
</protein>
<evidence type="ECO:0000313" key="3">
    <source>
        <dbReference type="EMBL" id="QNO45396.1"/>
    </source>
</evidence>
<proteinExistence type="predicted"/>